<dbReference type="Gene3D" id="6.10.340.10">
    <property type="match status" value="1"/>
</dbReference>
<protein>
    <recommendedName>
        <fullName evidence="4">HAMP domain-containing protein</fullName>
    </recommendedName>
</protein>
<comment type="caution">
    <text evidence="2">The sequence shown here is derived from an EMBL/GenBank/DDBJ whole genome shotgun (WGS) entry which is preliminary data.</text>
</comment>
<evidence type="ECO:0008006" key="4">
    <source>
        <dbReference type="Google" id="ProtNLM"/>
    </source>
</evidence>
<dbReference type="STRING" id="1969733.B5V00_09975"/>
<keyword evidence="3" id="KW-1185">Reference proteome</keyword>
<feature type="transmembrane region" description="Helical" evidence="1">
    <location>
        <begin position="74"/>
        <end position="92"/>
    </location>
</feature>
<dbReference type="RefSeq" id="WP_085010644.1">
    <property type="nucleotide sequence ID" value="NZ_NAAD01000011.1"/>
</dbReference>
<proteinExistence type="predicted"/>
<name>A0A1X0Y361_9BACT</name>
<organism evidence="2 3">
    <name type="scientific">Geothermobacter hydrogeniphilus</name>
    <dbReference type="NCBI Taxonomy" id="1969733"/>
    <lineage>
        <taxon>Bacteria</taxon>
        <taxon>Pseudomonadati</taxon>
        <taxon>Thermodesulfobacteriota</taxon>
        <taxon>Desulfuromonadia</taxon>
        <taxon>Desulfuromonadales</taxon>
        <taxon>Geothermobacteraceae</taxon>
        <taxon>Geothermobacter</taxon>
    </lineage>
</organism>
<keyword evidence="1" id="KW-0812">Transmembrane</keyword>
<evidence type="ECO:0000256" key="1">
    <source>
        <dbReference type="SAM" id="Phobius"/>
    </source>
</evidence>
<gene>
    <name evidence="2" type="ORF">B5V00_09975</name>
</gene>
<dbReference type="AlphaFoldDB" id="A0A1X0Y361"/>
<dbReference type="OrthoDB" id="5402213at2"/>
<accession>A0A1X0Y361</accession>
<evidence type="ECO:0000313" key="2">
    <source>
        <dbReference type="EMBL" id="ORJ59600.1"/>
    </source>
</evidence>
<feature type="transmembrane region" description="Helical" evidence="1">
    <location>
        <begin position="21"/>
        <end position="39"/>
    </location>
</feature>
<dbReference type="Proteomes" id="UP000193136">
    <property type="component" value="Unassembled WGS sequence"/>
</dbReference>
<evidence type="ECO:0000313" key="3">
    <source>
        <dbReference type="Proteomes" id="UP000193136"/>
    </source>
</evidence>
<dbReference type="EMBL" id="NAAD01000011">
    <property type="protein sequence ID" value="ORJ59600.1"/>
    <property type="molecule type" value="Genomic_DNA"/>
</dbReference>
<keyword evidence="1" id="KW-0472">Membrane</keyword>
<sequence length="186" mass="21705">MRYPFRRRNFFIKKEFQGKFILIYGLTLIGLAALITWILSTKIRNALEWQIYSSHLRVERTGDFMFGLLMETNVIGILAILGLVILISMVIVNRLNLHFQRMGTTLNQMAKGDFSQPPQAPSRFQEITQLISLLEEMKMHYREKFASLDDILQSIETAARDQADTDRLIQERDRLSQLLSRTRLPD</sequence>
<reference evidence="2 3" key="1">
    <citation type="submission" date="2017-03" db="EMBL/GenBank/DDBJ databases">
        <title>Genome sequence of Geothermobacter sp. EPR-M, Deep-Sea Iron Reducer.</title>
        <authorList>
            <person name="Tully B."/>
            <person name="Savalia P."/>
            <person name="Abuyen K."/>
            <person name="Baughan C."/>
            <person name="Romero E."/>
            <person name="Ronkowski C."/>
            <person name="Torres B."/>
            <person name="Tremblay J."/>
            <person name="Trujillo A."/>
            <person name="Tyler M."/>
            <person name="Perez-Rodriguez I."/>
            <person name="Amend J."/>
        </authorList>
    </citation>
    <scope>NUCLEOTIDE SEQUENCE [LARGE SCALE GENOMIC DNA]</scope>
    <source>
        <strain evidence="2 3">EPR-M</strain>
    </source>
</reference>
<keyword evidence="1" id="KW-1133">Transmembrane helix</keyword>